<dbReference type="EMBL" id="BK032799">
    <property type="protein sequence ID" value="DAF60905.1"/>
    <property type="molecule type" value="Genomic_DNA"/>
</dbReference>
<reference evidence="1" key="1">
    <citation type="journal article" date="2021" name="Proc. Natl. Acad. Sci. U.S.A.">
        <title>A Catalog of Tens of Thousands of Viruses from Human Metagenomes Reveals Hidden Associations with Chronic Diseases.</title>
        <authorList>
            <person name="Tisza M.J."/>
            <person name="Buck C.B."/>
        </authorList>
    </citation>
    <scope>NUCLEOTIDE SEQUENCE</scope>
    <source>
        <strain evidence="1">CteEQ43</strain>
    </source>
</reference>
<proteinExistence type="predicted"/>
<organism evidence="1">
    <name type="scientific">Siphoviridae sp. cteEQ43</name>
    <dbReference type="NCBI Taxonomy" id="2827905"/>
    <lineage>
        <taxon>Viruses</taxon>
        <taxon>Duplodnaviria</taxon>
        <taxon>Heunggongvirae</taxon>
        <taxon>Uroviricota</taxon>
        <taxon>Caudoviricetes</taxon>
    </lineage>
</organism>
<accession>A0A8S5TCA5</accession>
<evidence type="ECO:0000313" key="1">
    <source>
        <dbReference type="EMBL" id="DAF60905.1"/>
    </source>
</evidence>
<protein>
    <submittedName>
        <fullName evidence="1">Uncharacterized protein</fullName>
    </submittedName>
</protein>
<name>A0A8S5TCA5_9CAUD</name>
<sequence length="112" mass="13419">MPTKLVYKESPQRLISPWGFDLFYDWRSIGLQECKQVAGWFAIKTYISIDIVFPSRIRVIYCCTARIFFVCNLCEQMTNNIGAVYEYMCKIHRRVFCIIKMYVLLYFYVCFS</sequence>